<feature type="chain" id="PRO_5046229010" evidence="1">
    <location>
        <begin position="17"/>
        <end position="102"/>
    </location>
</feature>
<gene>
    <name evidence="2" type="ORF">BJY01DRAFT_245206</name>
</gene>
<organism evidence="2 3">
    <name type="scientific">Aspergillus pseudoustus</name>
    <dbReference type="NCBI Taxonomy" id="1810923"/>
    <lineage>
        <taxon>Eukaryota</taxon>
        <taxon>Fungi</taxon>
        <taxon>Dikarya</taxon>
        <taxon>Ascomycota</taxon>
        <taxon>Pezizomycotina</taxon>
        <taxon>Eurotiomycetes</taxon>
        <taxon>Eurotiomycetidae</taxon>
        <taxon>Eurotiales</taxon>
        <taxon>Aspergillaceae</taxon>
        <taxon>Aspergillus</taxon>
        <taxon>Aspergillus subgen. Nidulantes</taxon>
    </lineage>
</organism>
<accession>A0ABR4KFQ8</accession>
<name>A0ABR4KFQ8_9EURO</name>
<reference evidence="2 3" key="1">
    <citation type="submission" date="2024-07" db="EMBL/GenBank/DDBJ databases">
        <title>Section-level genome sequencing and comparative genomics of Aspergillus sections Usti and Cavernicolus.</title>
        <authorList>
            <consortium name="Lawrence Berkeley National Laboratory"/>
            <person name="Nybo J.L."/>
            <person name="Vesth T.C."/>
            <person name="Theobald S."/>
            <person name="Frisvad J.C."/>
            <person name="Larsen T.O."/>
            <person name="Kjaerboelling I."/>
            <person name="Rothschild-Mancinelli K."/>
            <person name="Lyhne E.K."/>
            <person name="Kogle M.E."/>
            <person name="Barry K."/>
            <person name="Clum A."/>
            <person name="Na H."/>
            <person name="Ledsgaard L."/>
            <person name="Lin J."/>
            <person name="Lipzen A."/>
            <person name="Kuo A."/>
            <person name="Riley R."/>
            <person name="Mondo S."/>
            <person name="Labutti K."/>
            <person name="Haridas S."/>
            <person name="Pangalinan J."/>
            <person name="Salamov A.A."/>
            <person name="Simmons B.A."/>
            <person name="Magnuson J.K."/>
            <person name="Chen J."/>
            <person name="Drula E."/>
            <person name="Henrissat B."/>
            <person name="Wiebenga A."/>
            <person name="Lubbers R.J."/>
            <person name="Gomes A.C."/>
            <person name="Makela M.R."/>
            <person name="Stajich J."/>
            <person name="Grigoriev I.V."/>
            <person name="Mortensen U.H."/>
            <person name="De Vries R.P."/>
            <person name="Baker S.E."/>
            <person name="Andersen M.R."/>
        </authorList>
    </citation>
    <scope>NUCLEOTIDE SEQUENCE [LARGE SCALE GENOMIC DNA]</scope>
    <source>
        <strain evidence="2 3">CBS 123904</strain>
    </source>
</reference>
<evidence type="ECO:0000313" key="2">
    <source>
        <dbReference type="EMBL" id="KAL2851104.1"/>
    </source>
</evidence>
<proteinExistence type="predicted"/>
<evidence type="ECO:0000256" key="1">
    <source>
        <dbReference type="SAM" id="SignalP"/>
    </source>
</evidence>
<comment type="caution">
    <text evidence="2">The sequence shown here is derived from an EMBL/GenBank/DDBJ whole genome shotgun (WGS) entry which is preliminary data.</text>
</comment>
<keyword evidence="1" id="KW-0732">Signal</keyword>
<sequence>MKLLSILTLIPALASAWTVSFYDDTSCSGLIGEEGDIGNSQCRAISGWSVDVLSVTFDTEGDGVGLTVYDGPDCSRSEQTIIAGRCNNLNNVAGTTKSYMVL</sequence>
<feature type="signal peptide" evidence="1">
    <location>
        <begin position="1"/>
        <end position="16"/>
    </location>
</feature>
<dbReference type="EMBL" id="JBFXLU010000032">
    <property type="protein sequence ID" value="KAL2851104.1"/>
    <property type="molecule type" value="Genomic_DNA"/>
</dbReference>
<evidence type="ECO:0000313" key="3">
    <source>
        <dbReference type="Proteomes" id="UP001610446"/>
    </source>
</evidence>
<protein>
    <submittedName>
        <fullName evidence="2">Uncharacterized protein</fullName>
    </submittedName>
</protein>
<dbReference type="Proteomes" id="UP001610446">
    <property type="component" value="Unassembled WGS sequence"/>
</dbReference>
<keyword evidence="3" id="KW-1185">Reference proteome</keyword>